<dbReference type="InterPro" id="IPR032710">
    <property type="entry name" value="NTF2-like_dom_sf"/>
</dbReference>
<dbReference type="EMBL" id="BAAANT010000013">
    <property type="protein sequence ID" value="GAA2142536.1"/>
    <property type="molecule type" value="Genomic_DNA"/>
</dbReference>
<reference evidence="3 4" key="1">
    <citation type="journal article" date="2019" name="Int. J. Syst. Evol. Microbiol.">
        <title>The Global Catalogue of Microorganisms (GCM) 10K type strain sequencing project: providing services to taxonomists for standard genome sequencing and annotation.</title>
        <authorList>
            <consortium name="The Broad Institute Genomics Platform"/>
            <consortium name="The Broad Institute Genome Sequencing Center for Infectious Disease"/>
            <person name="Wu L."/>
            <person name="Ma J."/>
        </authorList>
    </citation>
    <scope>NUCLEOTIDE SEQUENCE [LARGE SCALE GENOMIC DNA]</scope>
    <source>
        <strain evidence="3 4">JCM 14560</strain>
    </source>
</reference>
<protein>
    <recommendedName>
        <fullName evidence="2">SnoaL-like domain-containing protein</fullName>
    </recommendedName>
</protein>
<evidence type="ECO:0000313" key="3">
    <source>
        <dbReference type="EMBL" id="GAA2142536.1"/>
    </source>
</evidence>
<dbReference type="Pfam" id="PF12680">
    <property type="entry name" value="SnoaL_2"/>
    <property type="match status" value="1"/>
</dbReference>
<keyword evidence="4" id="KW-1185">Reference proteome</keyword>
<dbReference type="RefSeq" id="WP_344464552.1">
    <property type="nucleotide sequence ID" value="NZ_BAAANT010000013.1"/>
</dbReference>
<accession>A0ABN2ZIF5</accession>
<keyword evidence="1" id="KW-0732">Signal</keyword>
<feature type="signal peptide" evidence="1">
    <location>
        <begin position="1"/>
        <end position="29"/>
    </location>
</feature>
<feature type="domain" description="SnoaL-like" evidence="2">
    <location>
        <begin position="49"/>
        <end position="151"/>
    </location>
</feature>
<dbReference type="InterPro" id="IPR037401">
    <property type="entry name" value="SnoaL-like"/>
</dbReference>
<dbReference type="Proteomes" id="UP001422759">
    <property type="component" value="Unassembled WGS sequence"/>
</dbReference>
<dbReference type="Gene3D" id="3.10.450.50">
    <property type="match status" value="1"/>
</dbReference>
<organism evidence="3 4">
    <name type="scientific">Kitasatospora kazusensis</name>
    <dbReference type="NCBI Taxonomy" id="407974"/>
    <lineage>
        <taxon>Bacteria</taxon>
        <taxon>Bacillati</taxon>
        <taxon>Actinomycetota</taxon>
        <taxon>Actinomycetes</taxon>
        <taxon>Kitasatosporales</taxon>
        <taxon>Streptomycetaceae</taxon>
        <taxon>Kitasatospora</taxon>
    </lineage>
</organism>
<evidence type="ECO:0000313" key="4">
    <source>
        <dbReference type="Proteomes" id="UP001422759"/>
    </source>
</evidence>
<feature type="chain" id="PRO_5047160646" description="SnoaL-like domain-containing protein" evidence="1">
    <location>
        <begin position="30"/>
        <end position="177"/>
    </location>
</feature>
<sequence>MKSSPRRTLTALISATAVCAVLGATAAAAQPAAQPAAVQSAAQRLPKVVTAWAAAWNGAEPQALGALFTTDSTYTDQGLGITFHGRQEIAGWKARTDSLIDDVHVTVKAAHHDGDHITVEAVYSGHLKGAPKPFAVPMATLLDLGEHHRIASDQDYYSLNSVLAQSGLPADWTPPTH</sequence>
<proteinExistence type="predicted"/>
<evidence type="ECO:0000259" key="2">
    <source>
        <dbReference type="Pfam" id="PF12680"/>
    </source>
</evidence>
<evidence type="ECO:0000256" key="1">
    <source>
        <dbReference type="SAM" id="SignalP"/>
    </source>
</evidence>
<dbReference type="SUPFAM" id="SSF54427">
    <property type="entry name" value="NTF2-like"/>
    <property type="match status" value="1"/>
</dbReference>
<comment type="caution">
    <text evidence="3">The sequence shown here is derived from an EMBL/GenBank/DDBJ whole genome shotgun (WGS) entry which is preliminary data.</text>
</comment>
<gene>
    <name evidence="3" type="ORF">GCM10009760_27760</name>
</gene>
<name>A0ABN2ZIF5_9ACTN</name>